<feature type="compositionally biased region" description="Low complexity" evidence="1">
    <location>
        <begin position="2035"/>
        <end position="2061"/>
    </location>
</feature>
<gene>
    <name evidence="2" type="ORF">BESB_052310</name>
</gene>
<comment type="caution">
    <text evidence="2">The sequence shown here is derived from an EMBL/GenBank/DDBJ whole genome shotgun (WGS) entry which is preliminary data.</text>
</comment>
<evidence type="ECO:0000313" key="3">
    <source>
        <dbReference type="Proteomes" id="UP000224006"/>
    </source>
</evidence>
<keyword evidence="3" id="KW-1185">Reference proteome</keyword>
<feature type="compositionally biased region" description="Low complexity" evidence="1">
    <location>
        <begin position="2070"/>
        <end position="2093"/>
    </location>
</feature>
<feature type="region of interest" description="Disordered" evidence="1">
    <location>
        <begin position="1325"/>
        <end position="1412"/>
    </location>
</feature>
<feature type="region of interest" description="Disordered" evidence="1">
    <location>
        <begin position="1888"/>
        <end position="1908"/>
    </location>
</feature>
<feature type="compositionally biased region" description="Basic and acidic residues" evidence="1">
    <location>
        <begin position="2168"/>
        <end position="2184"/>
    </location>
</feature>
<feature type="region of interest" description="Disordered" evidence="1">
    <location>
        <begin position="1576"/>
        <end position="1685"/>
    </location>
</feature>
<evidence type="ECO:0000256" key="1">
    <source>
        <dbReference type="SAM" id="MobiDB-lite"/>
    </source>
</evidence>
<feature type="region of interest" description="Disordered" evidence="1">
    <location>
        <begin position="2149"/>
        <end position="2247"/>
    </location>
</feature>
<feature type="compositionally biased region" description="Basic and acidic residues" evidence="1">
    <location>
        <begin position="1617"/>
        <end position="1629"/>
    </location>
</feature>
<reference evidence="2 3" key="1">
    <citation type="submission" date="2017-09" db="EMBL/GenBank/DDBJ databases">
        <title>Genome sequencing of Besnoitia besnoiti strain Bb-Ger1.</title>
        <authorList>
            <person name="Schares G."/>
            <person name="Venepally P."/>
            <person name="Lorenzi H.A."/>
        </authorList>
    </citation>
    <scope>NUCLEOTIDE SEQUENCE [LARGE SCALE GENOMIC DNA]</scope>
    <source>
        <strain evidence="2 3">Bb-Ger1</strain>
    </source>
</reference>
<protein>
    <submittedName>
        <fullName evidence="2">Uncharacterized protein</fullName>
    </submittedName>
</protein>
<feature type="compositionally biased region" description="Acidic residues" evidence="1">
    <location>
        <begin position="2156"/>
        <end position="2167"/>
    </location>
</feature>
<dbReference type="EMBL" id="NWUJ01000004">
    <property type="protein sequence ID" value="PFH35580.1"/>
    <property type="molecule type" value="Genomic_DNA"/>
</dbReference>
<feature type="compositionally biased region" description="Basic and acidic residues" evidence="1">
    <location>
        <begin position="1639"/>
        <end position="1669"/>
    </location>
</feature>
<feature type="region of interest" description="Disordered" evidence="1">
    <location>
        <begin position="2099"/>
        <end position="2118"/>
    </location>
</feature>
<dbReference type="GeneID" id="40310160"/>
<organism evidence="2 3">
    <name type="scientific">Besnoitia besnoiti</name>
    <name type="common">Apicomplexan protozoan</name>
    <dbReference type="NCBI Taxonomy" id="94643"/>
    <lineage>
        <taxon>Eukaryota</taxon>
        <taxon>Sar</taxon>
        <taxon>Alveolata</taxon>
        <taxon>Apicomplexa</taxon>
        <taxon>Conoidasida</taxon>
        <taxon>Coccidia</taxon>
        <taxon>Eucoccidiorida</taxon>
        <taxon>Eimeriorina</taxon>
        <taxon>Sarcocystidae</taxon>
        <taxon>Besnoitia</taxon>
    </lineage>
</organism>
<evidence type="ECO:0000313" key="2">
    <source>
        <dbReference type="EMBL" id="PFH35580.1"/>
    </source>
</evidence>
<dbReference type="RefSeq" id="XP_029219589.1">
    <property type="nucleotide sequence ID" value="XM_029363666.1"/>
</dbReference>
<dbReference type="Proteomes" id="UP000224006">
    <property type="component" value="Chromosome IV"/>
</dbReference>
<sequence length="2247" mass="239106">MGPNGTLLWGIAHEYGDHAGFWWSSEGQKALHTPGQGGSLVALSEHSDDALTALQELFSFVGAYACHFRWLASGALLVHRRFLRTHPWRGWPSYDGPLAIDELSVRCISWLGAAFKSLLSSCVKPSHARHACLLLLSPSAWSPYFHKSFCEHTEYSGHGADIHSVSHGCSAGLQSSCSWPSNATGTRFSRKRFKRLQNILSASAACSRTVVAVLVASRVASQLFSLFFPSCYGPGDAVEARRNSPAFERTPPCGEATPLLRPAVPEAQRRACCSMCKCLLINEPMPRRKALPLADAPAGGLAGGPVSLTANGRFRADGRSAFLLSERSTDHLRGFLCCCDRPAFRRRLAAEGIYPDKPRSLLEQRFSSARPGGSNRQQLDNCLWLLAAILAPAGNHARSLLFIARLCFLEAKATEKRKFAAPPAPLRKCTRRGSACEPVAYKALLREAANGATLRNAYEVAEAHWPDGAREAVRDASLYGANVRRAGRLHTGGHAASARRGAGWRQRHFNALRQGFRQAKAIEQGTLALLARLPVESVLSNLAPIPEPRARDSWLSGPSDPAPDRRQDVPSQPLETPEVAAKSALAQRPAPQEKSCAECEAAKPDGEARSAATEGAQDSVTGQGHAKLNAHAHMRYGFRDEVDRVVPTAAFEDRGSKTLRVEAHGEIAGLTYLCCLIQHALIQLNALISAISALLSTSPWLAATRVNSRRRRDRTRAHECGARRLFVKLRKFLTCLLFRSLLHALRAHRRAPLHCTFAAGPPLARSLLSSPLAAPPDAALVDPWSGSGASGMPFLQAAAANATRVLAASVLPASGRPVDAAKSARDPGSAWHLERRLAAVLQSLAEMHAPGQELQMIFLQALPALVLGAEVGKELLTHHWPWGLLDTEFALLALLVLAEPKPIQVLSAWQARVSEADIVLRTLAALRSATRPRVFLRKAPDLDWASAFRRPCSAGFSSSSSLSPASALRFPPVTTGASPGHSQLSFPPLVLSLGSTDRDFGSAARRLRPAEESKYPTASDGSVEETSKQLSRGRGASAMALTHSVSSRGHVDCGDATPEGPAFLTLPRMRRHLHARKQGRTKRPGAAACVSPSLVLERPFSAATQEAAWTASRAAFPASDRKETQAPCDRARAWRIRRLIQLAVSAAPLLAVSSGDSSPLRREGGAREPSRASLLARIGARSAHPACCTVAAMLTQILLQRFQSFAGAPDGLSFSRGDEKRLEGDGQFDPAADCGACVMRGGTRQASDRRIERDAGETAAAPGRRAARETGQSGATGRLSGHVKGDAGNAGAFRDGREAGERPAELPCLFRLLCRAERTDAAEWDEASMPEAAGCEGGGGSVRQQASADEDESSDGTTATERGASASEGDFGPPEEIRGTIATASVSGASRGASRRFCGGRRHPSQTRPAHLRCAPRGATDRLRGQRDWRRPPSWRVPASRLEFVETLIAALLLLPWAPVQSTSGHPPDGFFSPAGSSSDGSSPGAISASASLGVCFPSSFSMETFSSPPRRSSSSALRYAACCSQSPASVAPSSQAVAAASSSAAASSFAALSPVMHFASCCRPQHAQAAAIASPRFPLSRRPQGAEASANATTKRARKGADDAAETAESAGQERPPAERERCLRCGKDAGAAGEALPAKRESDARETADKPTKETSKRGPAEAEVKRGTATADARGEKRQAADGEFMAPHAESRVSEEDATTSFHPWALLELFCEKNSLWRGRRRARGPLLDESLIQAAPFFAFLLLETDVLALEEALTDATPAKKRSVFSSPSSYSSFLSSSSASAAALSGVSLPCSALRFSAPASGLGEGQPNEAPTGASARGRLTRLLRLSLLLCASVARTLCVAGTLHLLLLPLSVRQALRLLRLVQASSAGSAAALVTLPPPSASRQGAAATQAGRAVHDEGLHIARDDIQRWSRRGRSEAESQNSNRRGRSLARGQRRAGTREQASGDTRAAAEAYAAAEHLRLQSSADRPAHLTPERPSSCGASLHEAALEALLSCDSLHAKLRREAGVFSLVSFDEGPPHFTQVSSSQSPSPASSRASSSLSSSLSFSSPSVDLARRGASSRPVSSPRSFVLPSPSPSSSELFASEQAQAFPPPHAQRKSGRDNEGDAATATLVRKQKRDLARLLVCFRGRLEAVVAAERGAEPTGEGEEEGEENLGEIEKENGEREGARHARIGDAAAASSCLTSSLKKGELKKASRREIRTQAADGTHEKGASTENPQREAEKQSVNELRGEEHL</sequence>
<dbReference type="KEGG" id="bbes:BESB_052310"/>
<feature type="compositionally biased region" description="Basic and acidic residues" evidence="1">
    <location>
        <begin position="595"/>
        <end position="608"/>
    </location>
</feature>
<dbReference type="VEuPathDB" id="ToxoDB:BESB_052310"/>
<name>A0A2A9MJK4_BESBE</name>
<feature type="region of interest" description="Disordered" evidence="1">
    <location>
        <begin position="1002"/>
        <end position="1037"/>
    </location>
</feature>
<proteinExistence type="predicted"/>
<feature type="region of interest" description="Disordered" evidence="1">
    <location>
        <begin position="1921"/>
        <end position="1961"/>
    </location>
</feature>
<feature type="region of interest" description="Disordered" evidence="1">
    <location>
        <begin position="547"/>
        <end position="624"/>
    </location>
</feature>
<feature type="compositionally biased region" description="Low complexity" evidence="1">
    <location>
        <begin position="2185"/>
        <end position="2198"/>
    </location>
</feature>
<feature type="compositionally biased region" description="Basic and acidic residues" evidence="1">
    <location>
        <begin position="2199"/>
        <end position="2247"/>
    </location>
</feature>
<accession>A0A2A9MJK4</accession>
<feature type="compositionally biased region" description="Basic residues" evidence="1">
    <location>
        <begin position="1935"/>
        <end position="1947"/>
    </location>
</feature>
<feature type="compositionally biased region" description="Low complexity" evidence="1">
    <location>
        <begin position="1891"/>
        <end position="1903"/>
    </location>
</feature>
<feature type="compositionally biased region" description="Basic and acidic residues" evidence="1">
    <location>
        <begin position="1246"/>
        <end position="1256"/>
    </location>
</feature>
<feature type="compositionally biased region" description="Low complexity" evidence="1">
    <location>
        <begin position="1382"/>
        <end position="1397"/>
    </location>
</feature>
<feature type="region of interest" description="Disordered" evidence="1">
    <location>
        <begin position="1245"/>
        <end position="1299"/>
    </location>
</feature>
<feature type="region of interest" description="Disordered" evidence="1">
    <location>
        <begin position="2030"/>
        <end position="2093"/>
    </location>
</feature>